<organism evidence="1 2">
    <name type="scientific">Bacteroides uniformis</name>
    <dbReference type="NCBI Taxonomy" id="820"/>
    <lineage>
        <taxon>Bacteria</taxon>
        <taxon>Pseudomonadati</taxon>
        <taxon>Bacteroidota</taxon>
        <taxon>Bacteroidia</taxon>
        <taxon>Bacteroidales</taxon>
        <taxon>Bacteroidaceae</taxon>
        <taxon>Bacteroides</taxon>
    </lineage>
</organism>
<dbReference type="Proteomes" id="UP000095766">
    <property type="component" value="Unassembled WGS sequence"/>
</dbReference>
<name>A0A174RPV9_BACUN</name>
<gene>
    <name evidence="1" type="ORF">ERS852510_02527</name>
</gene>
<evidence type="ECO:0000313" key="1">
    <source>
        <dbReference type="EMBL" id="CUP86111.1"/>
    </source>
</evidence>
<protein>
    <submittedName>
        <fullName evidence="1">Uncharacterized protein</fullName>
    </submittedName>
</protein>
<evidence type="ECO:0000313" key="2">
    <source>
        <dbReference type="Proteomes" id="UP000095766"/>
    </source>
</evidence>
<proteinExistence type="predicted"/>
<sequence>MIMAKKKQTSTQNYHCRDCKHAFDFHELNWKGEPFLCKCPFHKYSKFLDKDYCTNFKLK</sequence>
<accession>A0A174RPV9</accession>
<dbReference type="EMBL" id="CZAO01000011">
    <property type="protein sequence ID" value="CUP86111.1"/>
    <property type="molecule type" value="Genomic_DNA"/>
</dbReference>
<reference evidence="1 2" key="1">
    <citation type="submission" date="2015-09" db="EMBL/GenBank/DDBJ databases">
        <authorList>
            <consortium name="Pathogen Informatics"/>
        </authorList>
    </citation>
    <scope>NUCLEOTIDE SEQUENCE [LARGE SCALE GENOMIC DNA]</scope>
    <source>
        <strain evidence="1 2">2789STDY5834898</strain>
    </source>
</reference>
<dbReference type="AlphaFoldDB" id="A0A174RPV9"/>